<keyword evidence="2" id="KW-1185">Reference proteome</keyword>
<organism evidence="1 2">
    <name type="scientific">Exocentrus adspersus</name>
    <dbReference type="NCBI Taxonomy" id="1586481"/>
    <lineage>
        <taxon>Eukaryota</taxon>
        <taxon>Metazoa</taxon>
        <taxon>Ecdysozoa</taxon>
        <taxon>Arthropoda</taxon>
        <taxon>Hexapoda</taxon>
        <taxon>Insecta</taxon>
        <taxon>Pterygota</taxon>
        <taxon>Neoptera</taxon>
        <taxon>Endopterygota</taxon>
        <taxon>Coleoptera</taxon>
        <taxon>Polyphaga</taxon>
        <taxon>Cucujiformia</taxon>
        <taxon>Chrysomeloidea</taxon>
        <taxon>Cerambycidae</taxon>
        <taxon>Lamiinae</taxon>
        <taxon>Acanthocinini</taxon>
        <taxon>Exocentrus</taxon>
    </lineage>
</organism>
<dbReference type="AlphaFoldDB" id="A0AAV8VLH6"/>
<gene>
    <name evidence="1" type="ORF">NQ315_014903</name>
</gene>
<protein>
    <submittedName>
        <fullName evidence="1">Uncharacterized protein</fullName>
    </submittedName>
</protein>
<evidence type="ECO:0000313" key="2">
    <source>
        <dbReference type="Proteomes" id="UP001159042"/>
    </source>
</evidence>
<dbReference type="EMBL" id="JANEYG010000062">
    <property type="protein sequence ID" value="KAJ8914890.1"/>
    <property type="molecule type" value="Genomic_DNA"/>
</dbReference>
<proteinExistence type="predicted"/>
<comment type="caution">
    <text evidence="1">The sequence shown here is derived from an EMBL/GenBank/DDBJ whole genome shotgun (WGS) entry which is preliminary data.</text>
</comment>
<accession>A0AAV8VLH6</accession>
<name>A0AAV8VLH6_9CUCU</name>
<dbReference type="Proteomes" id="UP001159042">
    <property type="component" value="Unassembled WGS sequence"/>
</dbReference>
<sequence>MPDLNSLVSKFWETERVPEVYTEFTDDQEACESLFRNSIVRKNDRFEVKLPLKLNMRDLNLGDKVLLM</sequence>
<reference evidence="1 2" key="1">
    <citation type="journal article" date="2023" name="Insect Mol. Biol.">
        <title>Genome sequencing provides insights into the evolution of gene families encoding plant cell wall-degrading enzymes in longhorned beetles.</title>
        <authorList>
            <person name="Shin N.R."/>
            <person name="Okamura Y."/>
            <person name="Kirsch R."/>
            <person name="Pauchet Y."/>
        </authorList>
    </citation>
    <scope>NUCLEOTIDE SEQUENCE [LARGE SCALE GENOMIC DNA]</scope>
    <source>
        <strain evidence="1">EAD_L_NR</strain>
    </source>
</reference>
<evidence type="ECO:0000313" key="1">
    <source>
        <dbReference type="EMBL" id="KAJ8914890.1"/>
    </source>
</evidence>